<protein>
    <submittedName>
        <fullName evidence="9">Platelet glycoprotein Ib alpha chain</fullName>
    </submittedName>
</protein>
<organism evidence="8 9">
    <name type="scientific">Mustela putorius furo</name>
    <name type="common">European domestic ferret</name>
    <name type="synonym">Mustela furo</name>
    <dbReference type="NCBI Taxonomy" id="9669"/>
    <lineage>
        <taxon>Eukaryota</taxon>
        <taxon>Metazoa</taxon>
        <taxon>Chordata</taxon>
        <taxon>Craniata</taxon>
        <taxon>Vertebrata</taxon>
        <taxon>Euteleostomi</taxon>
        <taxon>Mammalia</taxon>
        <taxon>Eutheria</taxon>
        <taxon>Laurasiatheria</taxon>
        <taxon>Carnivora</taxon>
        <taxon>Caniformia</taxon>
        <taxon>Musteloidea</taxon>
        <taxon>Mustelidae</taxon>
        <taxon>Mustelinae</taxon>
        <taxon>Mustela</taxon>
    </lineage>
</organism>
<dbReference type="InterPro" id="IPR003591">
    <property type="entry name" value="Leu-rich_rpt_typical-subtyp"/>
</dbReference>
<name>A0A8U0MZA6_MUSPF</name>
<keyword evidence="5" id="KW-0472">Membrane</keyword>
<dbReference type="Proteomes" id="UP000000715">
    <property type="component" value="Unplaced"/>
</dbReference>
<accession>A0A8U0MZA6</accession>
<dbReference type="InterPro" id="IPR000483">
    <property type="entry name" value="Cys-rich_flank_reg_C"/>
</dbReference>
<dbReference type="RefSeq" id="XP_004760487.1">
    <property type="nucleotide sequence ID" value="XM_004760430.3"/>
</dbReference>
<dbReference type="InterPro" id="IPR032675">
    <property type="entry name" value="LRR_dom_sf"/>
</dbReference>
<dbReference type="SMART" id="SM00082">
    <property type="entry name" value="LRRCT"/>
    <property type="match status" value="1"/>
</dbReference>
<evidence type="ECO:0000256" key="1">
    <source>
        <dbReference type="ARBA" id="ARBA00022614"/>
    </source>
</evidence>
<keyword evidence="1" id="KW-0433">Leucine-rich repeat</keyword>
<gene>
    <name evidence="9" type="primary">GP1BA</name>
</gene>
<dbReference type="CTD" id="2811"/>
<dbReference type="OrthoDB" id="676979at2759"/>
<evidence type="ECO:0000256" key="5">
    <source>
        <dbReference type="SAM" id="Phobius"/>
    </source>
</evidence>
<evidence type="ECO:0000313" key="8">
    <source>
        <dbReference type="Proteomes" id="UP000000715"/>
    </source>
</evidence>
<evidence type="ECO:0000259" key="7">
    <source>
        <dbReference type="SMART" id="SM00082"/>
    </source>
</evidence>
<dbReference type="AlphaFoldDB" id="A0A8U0MZA6"/>
<proteinExistence type="predicted"/>
<dbReference type="GeneID" id="101694241"/>
<keyword evidence="8" id="KW-1185">Reference proteome</keyword>
<dbReference type="InterPro" id="IPR050541">
    <property type="entry name" value="LRR_TM_domain-containing"/>
</dbReference>
<feature type="compositionally biased region" description="Low complexity" evidence="4">
    <location>
        <begin position="475"/>
        <end position="504"/>
    </location>
</feature>
<feature type="chain" id="PRO_5035950291" evidence="6">
    <location>
        <begin position="21"/>
        <end position="686"/>
    </location>
</feature>
<evidence type="ECO:0000256" key="2">
    <source>
        <dbReference type="ARBA" id="ARBA00022729"/>
    </source>
</evidence>
<dbReference type="InterPro" id="IPR025875">
    <property type="entry name" value="Leu-rich_rpt_4"/>
</dbReference>
<feature type="region of interest" description="Disordered" evidence="4">
    <location>
        <begin position="358"/>
        <end position="504"/>
    </location>
</feature>
<dbReference type="GO" id="GO:0005886">
    <property type="term" value="C:plasma membrane"/>
    <property type="evidence" value="ECO:0007669"/>
    <property type="project" value="TreeGrafter"/>
</dbReference>
<dbReference type="SUPFAM" id="SSF52058">
    <property type="entry name" value="L domain-like"/>
    <property type="match status" value="1"/>
</dbReference>
<dbReference type="PANTHER" id="PTHR24369:SF157">
    <property type="entry name" value="LRRCT DOMAIN-CONTAINING PROTEIN"/>
    <property type="match status" value="1"/>
</dbReference>
<feature type="compositionally biased region" description="Low complexity" evidence="4">
    <location>
        <begin position="439"/>
        <end position="467"/>
    </location>
</feature>
<keyword evidence="3" id="KW-0677">Repeat</keyword>
<keyword evidence="5" id="KW-0812">Transmembrane</keyword>
<dbReference type="Pfam" id="PF13855">
    <property type="entry name" value="LRR_8"/>
    <property type="match status" value="1"/>
</dbReference>
<sequence>MPVPMPLLLLLLLLPHPSYPQEVCEVSQVTTLMEVNCDNRGLKVLPTDLPGDTAILHLSVNPLGAFSTASVQSLTRLARLYLRQSQLTHLQLEGTLPRLEKLVVSHNKLKSLPLLGQALPALTILDVSFNELTSLSPSVLSGLGELRELYLRGNKLKTVPPGLLQPVPQLEKLSLADNKLNELPLGLLDGLEKLDTLYLQGNWLRSVPKGFFGNIFLPFTFLHNNPWSCDCEILYFARWLDRNSDKVYLFKEGVDAKAMTPNVESVRCVNLANTPVYTYPGKGCPSLGDEDDLSYDDYENEEEVGQVSATRAVVKFSTNTRAHTTQWAPTHSVSEASPHRHVPHLPSTLASVKNQSLLPTAPEPSMATAPRSTPPTPLKLTMSHPIPSTTPPTILKPTMPRPMTSTTSGLITFTTPQTTPEPTMTSTMAPTTPQPPITIPTTPELNTTSTMPPTAPEPTTTSTMAPTTPQPPITIPTTPELNTTSTKPPTTPEPTTTSTMPPITPEPTTTLFLSELTTFFEIPKLTSLPTILGYPISPSSVHLPGAHEVVRGHPESSRNDPLFNPDFCCLLPLAFYVLGLLWLLFASVVLIALLAWAWDAESRALATATHTTHLELQRGKQVTVPRAWLLFFQGSFPTFRSSLFLWVRANGRIGPLWAGRRPSALSLGRGQDLLGTVGTRYAGHSL</sequence>
<dbReference type="PROSITE" id="PS51450">
    <property type="entry name" value="LRR"/>
    <property type="match status" value="1"/>
</dbReference>
<evidence type="ECO:0000256" key="3">
    <source>
        <dbReference type="ARBA" id="ARBA00022737"/>
    </source>
</evidence>
<reference evidence="9" key="1">
    <citation type="submission" date="2025-08" db="UniProtKB">
        <authorList>
            <consortium name="RefSeq"/>
        </authorList>
    </citation>
    <scope>IDENTIFICATION</scope>
    <source>
        <tissue evidence="9">Brain</tissue>
    </source>
</reference>
<keyword evidence="5" id="KW-1133">Transmembrane helix</keyword>
<feature type="transmembrane region" description="Helical" evidence="5">
    <location>
        <begin position="573"/>
        <end position="598"/>
    </location>
</feature>
<evidence type="ECO:0000313" key="9">
    <source>
        <dbReference type="RefSeq" id="XP_004760487.1"/>
    </source>
</evidence>
<evidence type="ECO:0000256" key="4">
    <source>
        <dbReference type="SAM" id="MobiDB-lite"/>
    </source>
</evidence>
<dbReference type="Pfam" id="PF12799">
    <property type="entry name" value="LRR_4"/>
    <property type="match status" value="1"/>
</dbReference>
<feature type="signal peptide" evidence="6">
    <location>
        <begin position="1"/>
        <end position="20"/>
    </location>
</feature>
<feature type="domain" description="LRRCT" evidence="7">
    <location>
        <begin position="225"/>
        <end position="285"/>
    </location>
</feature>
<dbReference type="SMART" id="SM00369">
    <property type="entry name" value="LRR_TYP"/>
    <property type="match status" value="6"/>
</dbReference>
<dbReference type="PANTHER" id="PTHR24369">
    <property type="entry name" value="ANTIGEN BSP, PUTATIVE-RELATED"/>
    <property type="match status" value="1"/>
</dbReference>
<dbReference type="Gene3D" id="3.80.10.10">
    <property type="entry name" value="Ribonuclease Inhibitor"/>
    <property type="match status" value="1"/>
</dbReference>
<dbReference type="SMART" id="SM00364">
    <property type="entry name" value="LRR_BAC"/>
    <property type="match status" value="4"/>
</dbReference>
<keyword evidence="2 6" id="KW-0732">Signal</keyword>
<evidence type="ECO:0000256" key="6">
    <source>
        <dbReference type="SAM" id="SignalP"/>
    </source>
</evidence>
<dbReference type="KEGG" id="mpuf:101694241"/>
<dbReference type="InterPro" id="IPR001611">
    <property type="entry name" value="Leu-rich_rpt"/>
</dbReference>
<feature type="compositionally biased region" description="Low complexity" evidence="4">
    <location>
        <begin position="381"/>
        <end position="431"/>
    </location>
</feature>